<reference evidence="3" key="1">
    <citation type="submission" date="2022-10" db="EMBL/GenBank/DDBJ databases">
        <title>Genome assembly of Pristionchus species.</title>
        <authorList>
            <person name="Yoshida K."/>
            <person name="Sommer R.J."/>
        </authorList>
    </citation>
    <scope>NUCLEOTIDE SEQUENCE [LARGE SCALE GENOMIC DNA]</scope>
    <source>
        <strain evidence="3">RS5460</strain>
    </source>
</reference>
<gene>
    <name evidence="2" type="ORF">PMAYCL1PPCAC_21631</name>
</gene>
<organism evidence="2 3">
    <name type="scientific">Pristionchus mayeri</name>
    <dbReference type="NCBI Taxonomy" id="1317129"/>
    <lineage>
        <taxon>Eukaryota</taxon>
        <taxon>Metazoa</taxon>
        <taxon>Ecdysozoa</taxon>
        <taxon>Nematoda</taxon>
        <taxon>Chromadorea</taxon>
        <taxon>Rhabditida</taxon>
        <taxon>Rhabditina</taxon>
        <taxon>Diplogasteromorpha</taxon>
        <taxon>Diplogasteroidea</taxon>
        <taxon>Neodiplogasteridae</taxon>
        <taxon>Pristionchus</taxon>
    </lineage>
</organism>
<feature type="non-terminal residue" evidence="2">
    <location>
        <position position="118"/>
    </location>
</feature>
<sequence length="118" mass="13901">MKVIINRLLGSILTTGWMSSEKNDLLPADSRSSQTRSDRGNRRKFFEGNDKPARIKSWRNIRENMPRWSRYQGHNLRECLLQWSTEYGWKLKVKLQKGKCQSSDYQGTNVEDFAVFLD</sequence>
<feature type="region of interest" description="Disordered" evidence="1">
    <location>
        <begin position="22"/>
        <end position="51"/>
    </location>
</feature>
<dbReference type="AlphaFoldDB" id="A0AAN5I5H2"/>
<proteinExistence type="predicted"/>
<dbReference type="Proteomes" id="UP001328107">
    <property type="component" value="Unassembled WGS sequence"/>
</dbReference>
<evidence type="ECO:0000256" key="1">
    <source>
        <dbReference type="SAM" id="MobiDB-lite"/>
    </source>
</evidence>
<evidence type="ECO:0000313" key="2">
    <source>
        <dbReference type="EMBL" id="GMR51436.1"/>
    </source>
</evidence>
<dbReference type="EMBL" id="BTRK01000005">
    <property type="protein sequence ID" value="GMR51436.1"/>
    <property type="molecule type" value="Genomic_DNA"/>
</dbReference>
<protein>
    <submittedName>
        <fullName evidence="2">Uncharacterized protein</fullName>
    </submittedName>
</protein>
<keyword evidence="3" id="KW-1185">Reference proteome</keyword>
<evidence type="ECO:0000313" key="3">
    <source>
        <dbReference type="Proteomes" id="UP001328107"/>
    </source>
</evidence>
<name>A0AAN5I5H2_9BILA</name>
<accession>A0AAN5I5H2</accession>
<feature type="compositionally biased region" description="Basic and acidic residues" evidence="1">
    <location>
        <begin position="36"/>
        <end position="51"/>
    </location>
</feature>
<comment type="caution">
    <text evidence="2">The sequence shown here is derived from an EMBL/GenBank/DDBJ whole genome shotgun (WGS) entry which is preliminary data.</text>
</comment>